<protein>
    <recommendedName>
        <fullName evidence="5">Histidine kinase</fullName>
    </recommendedName>
</protein>
<evidence type="ECO:0008006" key="5">
    <source>
        <dbReference type="Google" id="ProtNLM"/>
    </source>
</evidence>
<dbReference type="Proteomes" id="UP000192491">
    <property type="component" value="Unassembled WGS sequence"/>
</dbReference>
<evidence type="ECO:0000259" key="2">
    <source>
        <dbReference type="SMART" id="SM01204"/>
    </source>
</evidence>
<dbReference type="SMART" id="SM01204">
    <property type="entry name" value="FIST_C"/>
    <property type="match status" value="1"/>
</dbReference>
<proteinExistence type="predicted"/>
<reference evidence="3 4" key="1">
    <citation type="submission" date="2017-01" db="EMBL/GenBank/DDBJ databases">
        <title>Novel large sulfur bacteria in the metagenomes of groundwater-fed chemosynthetic microbial mats in the Lake Huron basin.</title>
        <authorList>
            <person name="Sharrar A.M."/>
            <person name="Flood B.E."/>
            <person name="Bailey J.V."/>
            <person name="Jones D.S."/>
            <person name="Biddanda B."/>
            <person name="Ruberg S.A."/>
            <person name="Marcus D.N."/>
            <person name="Dick G.J."/>
        </authorList>
    </citation>
    <scope>NUCLEOTIDE SEQUENCE [LARGE SCALE GENOMIC DNA]</scope>
    <source>
        <strain evidence="3">A8</strain>
    </source>
</reference>
<dbReference type="PANTHER" id="PTHR40252">
    <property type="entry name" value="BLR0328 PROTEIN"/>
    <property type="match status" value="1"/>
</dbReference>
<feature type="domain" description="FIST C-domain" evidence="2">
    <location>
        <begin position="219"/>
        <end position="359"/>
    </location>
</feature>
<evidence type="ECO:0000313" key="3">
    <source>
        <dbReference type="EMBL" id="OQX14960.1"/>
    </source>
</evidence>
<dbReference type="InterPro" id="IPR013702">
    <property type="entry name" value="FIST_domain_N"/>
</dbReference>
<organism evidence="3 4">
    <name type="scientific">Thiothrix lacustris</name>
    <dbReference type="NCBI Taxonomy" id="525917"/>
    <lineage>
        <taxon>Bacteria</taxon>
        <taxon>Pseudomonadati</taxon>
        <taxon>Pseudomonadota</taxon>
        <taxon>Gammaproteobacteria</taxon>
        <taxon>Thiotrichales</taxon>
        <taxon>Thiotrichaceae</taxon>
        <taxon>Thiothrix</taxon>
    </lineage>
</organism>
<dbReference type="Pfam" id="PF10442">
    <property type="entry name" value="FIST_C"/>
    <property type="match status" value="1"/>
</dbReference>
<sequence>MLTYQTPVELFVETSGSCDGLFQLLDQALATGARSLLVMAADANGFTPEQLDARLHALPVPVFGGIFPEIIANGQTLRQGSLVCALPVTAQVHVVEHLSNPDSDYFAATEALATHIAPGSTLVTLVDGLSKRIAALLESLYEVFGSHCHYIGGGAGSLSFVQKPCIISNQGLLMDCAQITALPLQVSIGIEHGWHKFAGPFFVTGAYNNTITTLDYQPAFAVYRQVVEADSGKSFDTDNFFELAKAYPFGLERLTGDVVVRDPLFNEGDKLVCVGEVPANHIIYILKGNTENLLSASRQCAAKLHLPDAPPVLGLLFDCISRTLFLQDRFHEEVDNIRNALPPGVPLAGCLSLGEIADAGNTCLEFFNKTIVLGVLTQAENKA</sequence>
<accession>A0A1Y1QWL0</accession>
<dbReference type="AlphaFoldDB" id="A0A1Y1QWL0"/>
<dbReference type="PANTHER" id="PTHR40252:SF2">
    <property type="entry name" value="BLR0328 PROTEIN"/>
    <property type="match status" value="1"/>
</dbReference>
<comment type="caution">
    <text evidence="3">The sequence shown here is derived from an EMBL/GenBank/DDBJ whole genome shotgun (WGS) entry which is preliminary data.</text>
</comment>
<dbReference type="Pfam" id="PF08495">
    <property type="entry name" value="FIST"/>
    <property type="match status" value="1"/>
</dbReference>
<dbReference type="SMART" id="SM00897">
    <property type="entry name" value="FIST"/>
    <property type="match status" value="1"/>
</dbReference>
<dbReference type="EMBL" id="MTEJ01000021">
    <property type="protein sequence ID" value="OQX14960.1"/>
    <property type="molecule type" value="Genomic_DNA"/>
</dbReference>
<evidence type="ECO:0000259" key="1">
    <source>
        <dbReference type="SMART" id="SM00897"/>
    </source>
</evidence>
<name>A0A1Y1QWL0_9GAMM</name>
<evidence type="ECO:0000313" key="4">
    <source>
        <dbReference type="Proteomes" id="UP000192491"/>
    </source>
</evidence>
<gene>
    <name evidence="3" type="ORF">BWK73_08145</name>
</gene>
<dbReference type="InterPro" id="IPR019494">
    <property type="entry name" value="FIST_C"/>
</dbReference>
<feature type="domain" description="FIST" evidence="1">
    <location>
        <begin position="33"/>
        <end position="218"/>
    </location>
</feature>